<evidence type="ECO:0000256" key="3">
    <source>
        <dbReference type="ARBA" id="ARBA00023125"/>
    </source>
</evidence>
<dbReference type="InterPro" id="IPR036390">
    <property type="entry name" value="WH_DNA-bd_sf"/>
</dbReference>
<dbReference type="SUPFAM" id="SSF46785">
    <property type="entry name" value="Winged helix' DNA-binding domain"/>
    <property type="match status" value="1"/>
</dbReference>
<dbReference type="FunFam" id="1.10.10.10:FF:000001">
    <property type="entry name" value="LysR family transcriptional regulator"/>
    <property type="match status" value="1"/>
</dbReference>
<dbReference type="InterPro" id="IPR000847">
    <property type="entry name" value="LysR_HTH_N"/>
</dbReference>
<dbReference type="Pfam" id="PF03466">
    <property type="entry name" value="LysR_substrate"/>
    <property type="match status" value="1"/>
</dbReference>
<dbReference type="CDD" id="cd08432">
    <property type="entry name" value="PBP2_GcdR_TrpI_HvrB_AmpR_like"/>
    <property type="match status" value="1"/>
</dbReference>
<dbReference type="EMBL" id="MTHD01000004">
    <property type="protein sequence ID" value="OMG53231.1"/>
    <property type="molecule type" value="Genomic_DNA"/>
</dbReference>
<dbReference type="Pfam" id="PF00126">
    <property type="entry name" value="HTH_1"/>
    <property type="match status" value="1"/>
</dbReference>
<dbReference type="InterPro" id="IPR005119">
    <property type="entry name" value="LysR_subst-bd"/>
</dbReference>
<evidence type="ECO:0000313" key="6">
    <source>
        <dbReference type="EMBL" id="OMG53231.1"/>
    </source>
</evidence>
<accession>A0A1R1I3B1</accession>
<dbReference type="PANTHER" id="PTHR30537:SF79">
    <property type="entry name" value="TRANSCRIPTIONAL REGULATOR-RELATED"/>
    <property type="match status" value="1"/>
</dbReference>
<dbReference type="InterPro" id="IPR036388">
    <property type="entry name" value="WH-like_DNA-bd_sf"/>
</dbReference>
<dbReference type="Gene3D" id="3.40.190.10">
    <property type="entry name" value="Periplasmic binding protein-like II"/>
    <property type="match status" value="2"/>
</dbReference>
<keyword evidence="2" id="KW-0805">Transcription regulation</keyword>
<dbReference type="Gene3D" id="1.10.10.10">
    <property type="entry name" value="Winged helix-like DNA-binding domain superfamily/Winged helix DNA-binding domain"/>
    <property type="match status" value="1"/>
</dbReference>
<name>A0A1R1I3B1_9RHOO</name>
<keyword evidence="7" id="KW-1185">Reference proteome</keyword>
<keyword evidence="3" id="KW-0238">DNA-binding</keyword>
<evidence type="ECO:0000256" key="1">
    <source>
        <dbReference type="ARBA" id="ARBA00009437"/>
    </source>
</evidence>
<dbReference type="SUPFAM" id="SSF53850">
    <property type="entry name" value="Periplasmic binding protein-like II"/>
    <property type="match status" value="1"/>
</dbReference>
<dbReference type="RefSeq" id="WP_076096062.1">
    <property type="nucleotide sequence ID" value="NZ_MTHD01000004.1"/>
</dbReference>
<dbReference type="AlphaFoldDB" id="A0A1R1I3B1"/>
<dbReference type="STRING" id="418702.BJN45_13525"/>
<dbReference type="PRINTS" id="PR00039">
    <property type="entry name" value="HTHLYSR"/>
</dbReference>
<evidence type="ECO:0000259" key="5">
    <source>
        <dbReference type="PROSITE" id="PS50931"/>
    </source>
</evidence>
<feature type="domain" description="HTH lysR-type" evidence="5">
    <location>
        <begin position="5"/>
        <end position="62"/>
    </location>
</feature>
<keyword evidence="4" id="KW-0804">Transcription</keyword>
<proteinExistence type="inferred from homology"/>
<evidence type="ECO:0000313" key="7">
    <source>
        <dbReference type="Proteomes" id="UP000187526"/>
    </source>
</evidence>
<dbReference type="GO" id="GO:0043565">
    <property type="term" value="F:sequence-specific DNA binding"/>
    <property type="evidence" value="ECO:0007669"/>
    <property type="project" value="TreeGrafter"/>
</dbReference>
<protein>
    <submittedName>
        <fullName evidence="6">LysR family transcriptional regulator</fullName>
    </submittedName>
</protein>
<reference evidence="6 7" key="1">
    <citation type="submission" date="2016-10" db="EMBL/GenBank/DDBJ databases">
        <title>Alkaliphiles isolated from bioreactors.</title>
        <authorList>
            <person name="Salah Z."/>
            <person name="Rout S.P."/>
            <person name="Humphreys P.N."/>
        </authorList>
    </citation>
    <scope>NUCLEOTIDE SEQUENCE [LARGE SCALE GENOMIC DNA]</scope>
    <source>
        <strain evidence="6 7">ZS02</strain>
    </source>
</reference>
<dbReference type="PROSITE" id="PS50931">
    <property type="entry name" value="HTH_LYSR"/>
    <property type="match status" value="1"/>
</dbReference>
<dbReference type="GO" id="GO:0003700">
    <property type="term" value="F:DNA-binding transcription factor activity"/>
    <property type="evidence" value="ECO:0007669"/>
    <property type="project" value="InterPro"/>
</dbReference>
<comment type="similarity">
    <text evidence="1">Belongs to the LysR transcriptional regulatory family.</text>
</comment>
<dbReference type="OrthoDB" id="5526340at2"/>
<dbReference type="Proteomes" id="UP000187526">
    <property type="component" value="Unassembled WGS sequence"/>
</dbReference>
<gene>
    <name evidence="6" type="ORF">BJN45_13525</name>
</gene>
<dbReference type="GO" id="GO:0006351">
    <property type="term" value="P:DNA-templated transcription"/>
    <property type="evidence" value="ECO:0007669"/>
    <property type="project" value="TreeGrafter"/>
</dbReference>
<evidence type="ECO:0000256" key="4">
    <source>
        <dbReference type="ARBA" id="ARBA00023163"/>
    </source>
</evidence>
<sequence length="312" mass="33613">MHDLPPLHALPAFEAAARLGSFLAAAQALHLTPSAISHRIRLLEAHLGQPLFERRHRAVALTPAGRRYLAVVRDALLRLDEASAQLRAPQLERLRISAAPALGSRWLVGRVATYQEQHPELEFTLSTATGLGPLLAGEADLGLRYGEEEWPGLLAWKLFEERIFPVCSPALAGGLKTPADLDHCRLLRHPLLSWQRWFAAAGLNRGEPASGPRYEDALLMLEGAAAGHGVALMAASLAEPWLADGRLCRPFAADCPDRSFYVVAPPAIQERPATMAFIRWLVRDAHAAQAAANPVKAAASAAITGDQPPPAG</sequence>
<dbReference type="InterPro" id="IPR058163">
    <property type="entry name" value="LysR-type_TF_proteobact-type"/>
</dbReference>
<evidence type="ECO:0000256" key="2">
    <source>
        <dbReference type="ARBA" id="ARBA00023015"/>
    </source>
</evidence>
<comment type="caution">
    <text evidence="6">The sequence shown here is derived from an EMBL/GenBank/DDBJ whole genome shotgun (WGS) entry which is preliminary data.</text>
</comment>
<dbReference type="PANTHER" id="PTHR30537">
    <property type="entry name" value="HTH-TYPE TRANSCRIPTIONAL REGULATOR"/>
    <property type="match status" value="1"/>
</dbReference>
<organism evidence="6 7">
    <name type="scientific">Azonexus hydrophilus</name>
    <dbReference type="NCBI Taxonomy" id="418702"/>
    <lineage>
        <taxon>Bacteria</taxon>
        <taxon>Pseudomonadati</taxon>
        <taxon>Pseudomonadota</taxon>
        <taxon>Betaproteobacteria</taxon>
        <taxon>Rhodocyclales</taxon>
        <taxon>Azonexaceae</taxon>
        <taxon>Azonexus</taxon>
    </lineage>
</organism>